<keyword evidence="5" id="KW-0418">Kinase</keyword>
<dbReference type="SMART" id="SM00220">
    <property type="entry name" value="S_TKc"/>
    <property type="match status" value="1"/>
</dbReference>
<keyword evidence="4" id="KW-0547">Nucleotide-binding</keyword>
<dbReference type="OMA" id="NESHHIE"/>
<gene>
    <name evidence="10" type="ORF">AGOS_AFL143C</name>
</gene>
<comment type="catalytic activity">
    <reaction evidence="8">
        <text>L-seryl-[protein] + ATP = O-phospho-L-seryl-[protein] + ADP + H(+)</text>
        <dbReference type="Rhea" id="RHEA:17989"/>
        <dbReference type="Rhea" id="RHEA-COMP:9863"/>
        <dbReference type="Rhea" id="RHEA-COMP:11604"/>
        <dbReference type="ChEBI" id="CHEBI:15378"/>
        <dbReference type="ChEBI" id="CHEBI:29999"/>
        <dbReference type="ChEBI" id="CHEBI:30616"/>
        <dbReference type="ChEBI" id="CHEBI:83421"/>
        <dbReference type="ChEBI" id="CHEBI:456216"/>
        <dbReference type="EC" id="2.7.11.1"/>
    </reaction>
</comment>
<dbReference type="KEGG" id="ago:AGOS_AFL143C"/>
<dbReference type="PANTHER" id="PTHR45998:SF2">
    <property type="entry name" value="SERINE_THREONINE-PROTEIN KINASE 16"/>
    <property type="match status" value="1"/>
</dbReference>
<keyword evidence="2" id="KW-0723">Serine/threonine-protein kinase</keyword>
<dbReference type="SUPFAM" id="SSF56112">
    <property type="entry name" value="Protein kinase-like (PK-like)"/>
    <property type="match status" value="1"/>
</dbReference>
<dbReference type="GO" id="GO:0006624">
    <property type="term" value="P:vacuolar protein processing"/>
    <property type="evidence" value="ECO:0000318"/>
    <property type="project" value="GO_Central"/>
</dbReference>
<feature type="domain" description="Protein kinase" evidence="9">
    <location>
        <begin position="31"/>
        <end position="349"/>
    </location>
</feature>
<evidence type="ECO:0000256" key="6">
    <source>
        <dbReference type="ARBA" id="ARBA00022840"/>
    </source>
</evidence>
<evidence type="ECO:0000259" key="9">
    <source>
        <dbReference type="PROSITE" id="PS50011"/>
    </source>
</evidence>
<dbReference type="EC" id="2.7.11.1" evidence="1"/>
<dbReference type="FunFam" id="1.10.510.10:FF:002690">
    <property type="match status" value="1"/>
</dbReference>
<dbReference type="AlphaFoldDB" id="Q755G6"/>
<dbReference type="FunCoup" id="Q755G6">
    <property type="interactions" value="855"/>
</dbReference>
<dbReference type="InterPro" id="IPR000719">
    <property type="entry name" value="Prot_kinase_dom"/>
</dbReference>
<sequence>MLRMGEYICGCKPLWNLWANDVRITVNGKRYLVTGLLSDKGLTMIYKVRSLQREQRGNFCIKAVHCPFGRAEHVAEAMREIDNYQAFHSPYITSLLDSQIVPLEQGSKLVYMVLQYFPTGSLQQLIDTTLVEGVPLPEPRVLALMVEVCRAVRAVHQPGDEGVESGSATQSEDTHLLADALEMDVLEASTSSPRRSFVLCDLRPSAVMLTPQGMPIISDLSACVRSGYALANATRLARMRAVLDTHGSPMYLAPELCALEPNACILPPADIWSLGCICYALMYGISPFEREEQLHGTPLRQARASGLFSFPDNPVYSLQLLDIVRQCLAVKPDARPTIDSLMSLFHDLLDDSAIGSLVLGE</sequence>
<accession>Q755G6</accession>
<dbReference type="PANTHER" id="PTHR45998">
    <property type="entry name" value="SERINE/THREONINE-PROTEIN KINASE 16"/>
    <property type="match status" value="1"/>
</dbReference>
<evidence type="ECO:0000256" key="4">
    <source>
        <dbReference type="ARBA" id="ARBA00022741"/>
    </source>
</evidence>
<evidence type="ECO:0000256" key="8">
    <source>
        <dbReference type="ARBA" id="ARBA00048679"/>
    </source>
</evidence>
<dbReference type="eggNOG" id="KOG2345">
    <property type="taxonomic scope" value="Eukaryota"/>
</dbReference>
<dbReference type="STRING" id="284811.Q755G6"/>
<dbReference type="GO" id="GO:0004674">
    <property type="term" value="F:protein serine/threonine kinase activity"/>
    <property type="evidence" value="ECO:0000318"/>
    <property type="project" value="GO_Central"/>
</dbReference>
<proteinExistence type="predicted"/>
<evidence type="ECO:0000256" key="3">
    <source>
        <dbReference type="ARBA" id="ARBA00022679"/>
    </source>
</evidence>
<evidence type="ECO:0000256" key="7">
    <source>
        <dbReference type="ARBA" id="ARBA00047899"/>
    </source>
</evidence>
<dbReference type="GO" id="GO:0005524">
    <property type="term" value="F:ATP binding"/>
    <property type="evidence" value="ECO:0007669"/>
    <property type="project" value="UniProtKB-KW"/>
</dbReference>
<name>Q755G6_EREGS</name>
<evidence type="ECO:0000313" key="10">
    <source>
        <dbReference type="EMBL" id="AAS53231.1"/>
    </source>
</evidence>
<dbReference type="CDD" id="cd13986">
    <property type="entry name" value="STKc_16"/>
    <property type="match status" value="1"/>
</dbReference>
<dbReference type="Pfam" id="PF00069">
    <property type="entry name" value="Pkinase"/>
    <property type="match status" value="1"/>
</dbReference>
<dbReference type="InterPro" id="IPR011009">
    <property type="entry name" value="Kinase-like_dom_sf"/>
</dbReference>
<evidence type="ECO:0000313" key="11">
    <source>
        <dbReference type="Proteomes" id="UP000000591"/>
    </source>
</evidence>
<dbReference type="GO" id="GO:0005773">
    <property type="term" value="C:vacuole"/>
    <property type="evidence" value="ECO:0007669"/>
    <property type="project" value="GOC"/>
</dbReference>
<dbReference type="InParanoid" id="Q755G6"/>
<dbReference type="PROSITE" id="PS50011">
    <property type="entry name" value="PROTEIN_KINASE_DOM"/>
    <property type="match status" value="1"/>
</dbReference>
<dbReference type="InterPro" id="IPR052239">
    <property type="entry name" value="Ser/Thr-specific_kinases"/>
</dbReference>
<dbReference type="GeneID" id="4621633"/>
<dbReference type="HOGENOM" id="CLU_000288_109_1_1"/>
<evidence type="ECO:0000256" key="1">
    <source>
        <dbReference type="ARBA" id="ARBA00012513"/>
    </source>
</evidence>
<organism evidence="10 11">
    <name type="scientific">Eremothecium gossypii (strain ATCC 10895 / CBS 109.51 / FGSC 9923 / NRRL Y-1056)</name>
    <name type="common">Yeast</name>
    <name type="synonym">Ashbya gossypii</name>
    <dbReference type="NCBI Taxonomy" id="284811"/>
    <lineage>
        <taxon>Eukaryota</taxon>
        <taxon>Fungi</taxon>
        <taxon>Dikarya</taxon>
        <taxon>Ascomycota</taxon>
        <taxon>Saccharomycotina</taxon>
        <taxon>Saccharomycetes</taxon>
        <taxon>Saccharomycetales</taxon>
        <taxon>Saccharomycetaceae</taxon>
        <taxon>Eremothecium</taxon>
    </lineage>
</organism>
<keyword evidence="6" id="KW-0067">ATP-binding</keyword>
<keyword evidence="11" id="KW-1185">Reference proteome</keyword>
<dbReference type="OrthoDB" id="248923at2759"/>
<reference evidence="10 11" key="1">
    <citation type="journal article" date="2004" name="Science">
        <title>The Ashbya gossypii genome as a tool for mapping the ancient Saccharomyces cerevisiae genome.</title>
        <authorList>
            <person name="Dietrich F.S."/>
            <person name="Voegeli S."/>
            <person name="Brachat S."/>
            <person name="Lerch A."/>
            <person name="Gates K."/>
            <person name="Steiner S."/>
            <person name="Mohr C."/>
            <person name="Pohlmann R."/>
            <person name="Luedi P."/>
            <person name="Choi S."/>
            <person name="Wing R.A."/>
            <person name="Flavier A."/>
            <person name="Gaffney T.D."/>
            <person name="Philippsen P."/>
        </authorList>
    </citation>
    <scope>NUCLEOTIDE SEQUENCE [LARGE SCALE GENOMIC DNA]</scope>
    <source>
        <strain evidence="11">ATCC 10895 / CBS 109.51 / FGSC 9923 / NRRL Y-1056</strain>
    </source>
</reference>
<dbReference type="EMBL" id="AE016819">
    <property type="protein sequence ID" value="AAS53231.1"/>
    <property type="molecule type" value="Genomic_DNA"/>
</dbReference>
<dbReference type="GO" id="GO:0032889">
    <property type="term" value="P:regulation of vacuole fusion, non-autophagic"/>
    <property type="evidence" value="ECO:0000318"/>
    <property type="project" value="GO_Central"/>
</dbReference>
<keyword evidence="3" id="KW-0808">Transferase</keyword>
<dbReference type="RefSeq" id="NP_985407.1">
    <property type="nucleotide sequence ID" value="NM_210761.1"/>
</dbReference>
<dbReference type="Gene3D" id="1.10.510.10">
    <property type="entry name" value="Transferase(Phosphotransferase) domain 1"/>
    <property type="match status" value="2"/>
</dbReference>
<dbReference type="Proteomes" id="UP000000591">
    <property type="component" value="Chromosome VI"/>
</dbReference>
<dbReference type="GO" id="GO:0005794">
    <property type="term" value="C:Golgi apparatus"/>
    <property type="evidence" value="ECO:0000318"/>
    <property type="project" value="GO_Central"/>
</dbReference>
<evidence type="ECO:0000256" key="2">
    <source>
        <dbReference type="ARBA" id="ARBA00022527"/>
    </source>
</evidence>
<protein>
    <recommendedName>
        <fullName evidence="1">non-specific serine/threonine protein kinase</fullName>
        <ecNumber evidence="1">2.7.11.1</ecNumber>
    </recommendedName>
</protein>
<dbReference type="GO" id="GO:0005737">
    <property type="term" value="C:cytoplasm"/>
    <property type="evidence" value="ECO:0000318"/>
    <property type="project" value="GO_Central"/>
</dbReference>
<reference evidence="11" key="2">
    <citation type="journal article" date="2013" name="G3 (Bethesda)">
        <title>Genomes of Ashbya fungi isolated from insects reveal four mating-type loci, numerous translocations, lack of transposons, and distinct gene duplications.</title>
        <authorList>
            <person name="Dietrich F.S."/>
            <person name="Voegeli S."/>
            <person name="Kuo S."/>
            <person name="Philippsen P."/>
        </authorList>
    </citation>
    <scope>GENOME REANNOTATION</scope>
    <source>
        <strain evidence="11">ATCC 10895 / CBS 109.51 / FGSC 9923 / NRRL Y-1056</strain>
    </source>
</reference>
<comment type="catalytic activity">
    <reaction evidence="7">
        <text>L-threonyl-[protein] + ATP = O-phospho-L-threonyl-[protein] + ADP + H(+)</text>
        <dbReference type="Rhea" id="RHEA:46608"/>
        <dbReference type="Rhea" id="RHEA-COMP:11060"/>
        <dbReference type="Rhea" id="RHEA-COMP:11605"/>
        <dbReference type="ChEBI" id="CHEBI:15378"/>
        <dbReference type="ChEBI" id="CHEBI:30013"/>
        <dbReference type="ChEBI" id="CHEBI:30616"/>
        <dbReference type="ChEBI" id="CHEBI:61977"/>
        <dbReference type="ChEBI" id="CHEBI:456216"/>
        <dbReference type="EC" id="2.7.11.1"/>
    </reaction>
</comment>
<evidence type="ECO:0000256" key="5">
    <source>
        <dbReference type="ARBA" id="ARBA00022777"/>
    </source>
</evidence>